<evidence type="ECO:0008006" key="4">
    <source>
        <dbReference type="Google" id="ProtNLM"/>
    </source>
</evidence>
<proteinExistence type="predicted"/>
<protein>
    <recommendedName>
        <fullName evidence="4">Odorant-binding protein 99d</fullName>
    </recommendedName>
</protein>
<dbReference type="Proteomes" id="UP001652661">
    <property type="component" value="Chromosome 3R"/>
</dbReference>
<dbReference type="GeneID" id="108073328"/>
<keyword evidence="2" id="KW-1185">Reference proteome</keyword>
<organism evidence="2 3">
    <name type="scientific">Drosophila kikkawai</name>
    <name type="common">Fruit fly</name>
    <dbReference type="NCBI Taxonomy" id="30033"/>
    <lineage>
        <taxon>Eukaryota</taxon>
        <taxon>Metazoa</taxon>
        <taxon>Ecdysozoa</taxon>
        <taxon>Arthropoda</taxon>
        <taxon>Hexapoda</taxon>
        <taxon>Insecta</taxon>
        <taxon>Pterygota</taxon>
        <taxon>Neoptera</taxon>
        <taxon>Endopterygota</taxon>
        <taxon>Diptera</taxon>
        <taxon>Brachycera</taxon>
        <taxon>Muscomorpha</taxon>
        <taxon>Ephydroidea</taxon>
        <taxon>Drosophilidae</taxon>
        <taxon>Drosophila</taxon>
        <taxon>Sophophora</taxon>
    </lineage>
</organism>
<dbReference type="RefSeq" id="XP_017020377.1">
    <property type="nucleotide sequence ID" value="XM_017164888.3"/>
</dbReference>
<dbReference type="Pfam" id="PF01395">
    <property type="entry name" value="PBP_GOBP"/>
    <property type="match status" value="1"/>
</dbReference>
<dbReference type="Gene3D" id="1.10.238.20">
    <property type="entry name" value="Pheromone/general odorant binding protein domain"/>
    <property type="match status" value="1"/>
</dbReference>
<feature type="chain" id="PRO_5028026666" description="Odorant-binding protein 99d" evidence="1">
    <location>
        <begin position="28"/>
        <end position="140"/>
    </location>
</feature>
<sequence>MNYSKLDYIRWMSCILLLLLVAITTEAASLWQLPKQEQVYKDLGSCRQATQDKEAATLRCLVKSLGLWTDESGYQARRIAKIFAGHNQMEELMLVVNYCNRREERRNQPDEWALRAYRCATSGRFGHWVRDFMKPKGEVN</sequence>
<evidence type="ECO:0000313" key="2">
    <source>
        <dbReference type="Proteomes" id="UP001652661"/>
    </source>
</evidence>
<dbReference type="SUPFAM" id="SSF47565">
    <property type="entry name" value="Insect pheromone/odorant-binding proteins"/>
    <property type="match status" value="1"/>
</dbReference>
<dbReference type="InterPro" id="IPR006170">
    <property type="entry name" value="PBP/GOBP"/>
</dbReference>
<dbReference type="AlphaFoldDB" id="A0A6P4HVZ4"/>
<keyword evidence="1" id="KW-0732">Signal</keyword>
<feature type="signal peptide" evidence="1">
    <location>
        <begin position="1"/>
        <end position="27"/>
    </location>
</feature>
<dbReference type="GO" id="GO:0005549">
    <property type="term" value="F:odorant binding"/>
    <property type="evidence" value="ECO:0007669"/>
    <property type="project" value="InterPro"/>
</dbReference>
<dbReference type="OrthoDB" id="7960093at2759"/>
<dbReference type="InterPro" id="IPR036728">
    <property type="entry name" value="PBP_GOBP_sf"/>
</dbReference>
<accession>A0A6P4HVZ4</accession>
<evidence type="ECO:0000256" key="1">
    <source>
        <dbReference type="SAM" id="SignalP"/>
    </source>
</evidence>
<name>A0A6P4HVZ4_DROKI</name>
<reference evidence="3" key="1">
    <citation type="submission" date="2025-08" db="UniProtKB">
        <authorList>
            <consortium name="RefSeq"/>
        </authorList>
    </citation>
    <scope>IDENTIFICATION</scope>
    <source>
        <strain evidence="3">14028-0561.14</strain>
        <tissue evidence="3">Whole fly</tissue>
    </source>
</reference>
<evidence type="ECO:0000313" key="3">
    <source>
        <dbReference type="RefSeq" id="XP_017020377.1"/>
    </source>
</evidence>
<gene>
    <name evidence="3" type="primary">LOC108073328</name>
</gene>